<feature type="domain" description="Hemimethylated DNA-binding" evidence="1">
    <location>
        <begin position="467"/>
        <end position="573"/>
    </location>
</feature>
<keyword evidence="3" id="KW-1185">Reference proteome</keyword>
<dbReference type="EMBL" id="CM032181">
    <property type="protein sequence ID" value="KAG7099604.1"/>
    <property type="molecule type" value="Genomic_DNA"/>
</dbReference>
<dbReference type="GeneID" id="66070509"/>
<dbReference type="Gene3D" id="2.30.30.390">
    <property type="entry name" value="Hemimethylated DNA-binding domain"/>
    <property type="match status" value="1"/>
</dbReference>
<comment type="caution">
    <text evidence="2">The sequence shown here is derived from an EMBL/GenBank/DDBJ whole genome shotgun (WGS) entry which is preliminary data.</text>
</comment>
<dbReference type="SUPFAM" id="SSF81383">
    <property type="entry name" value="F-box domain"/>
    <property type="match status" value="1"/>
</dbReference>
<organism evidence="2 3">
    <name type="scientific">Marasmius oreades</name>
    <name type="common">fairy-ring Marasmius</name>
    <dbReference type="NCBI Taxonomy" id="181124"/>
    <lineage>
        <taxon>Eukaryota</taxon>
        <taxon>Fungi</taxon>
        <taxon>Dikarya</taxon>
        <taxon>Basidiomycota</taxon>
        <taxon>Agaricomycotina</taxon>
        <taxon>Agaricomycetes</taxon>
        <taxon>Agaricomycetidae</taxon>
        <taxon>Agaricales</taxon>
        <taxon>Marasmiineae</taxon>
        <taxon>Marasmiaceae</taxon>
        <taxon>Marasmius</taxon>
    </lineage>
</organism>
<reference evidence="2" key="1">
    <citation type="journal article" date="2021" name="Genome Biol. Evol.">
        <title>The assembled and annotated genome of the fairy-ring fungus Marasmius oreades.</title>
        <authorList>
            <person name="Hiltunen M."/>
            <person name="Ament-Velasquez S.L."/>
            <person name="Johannesson H."/>
        </authorList>
    </citation>
    <scope>NUCLEOTIDE SEQUENCE</scope>
    <source>
        <strain evidence="2">03SP1</strain>
    </source>
</reference>
<evidence type="ECO:0000259" key="1">
    <source>
        <dbReference type="SMART" id="SM00992"/>
    </source>
</evidence>
<dbReference type="InterPro" id="IPR011722">
    <property type="entry name" value="Hemimethylated_DNA-bd_dom"/>
</dbReference>
<dbReference type="SMART" id="SM00992">
    <property type="entry name" value="YccV-like"/>
    <property type="match status" value="1"/>
</dbReference>
<evidence type="ECO:0000313" key="2">
    <source>
        <dbReference type="EMBL" id="KAG7099604.1"/>
    </source>
</evidence>
<dbReference type="KEGG" id="more:E1B28_001433"/>
<gene>
    <name evidence="2" type="ORF">E1B28_001433</name>
</gene>
<dbReference type="OrthoDB" id="28868at2759"/>
<protein>
    <recommendedName>
        <fullName evidence="1">Hemimethylated DNA-binding domain-containing protein</fullName>
    </recommendedName>
</protein>
<dbReference type="SUPFAM" id="SSF141255">
    <property type="entry name" value="YccV-like"/>
    <property type="match status" value="1"/>
</dbReference>
<dbReference type="NCBIfam" id="TIGR02097">
    <property type="entry name" value="yccV"/>
    <property type="match status" value="1"/>
</dbReference>
<name>A0A9P7V3K6_9AGAR</name>
<evidence type="ECO:0000313" key="3">
    <source>
        <dbReference type="Proteomes" id="UP001049176"/>
    </source>
</evidence>
<dbReference type="InterPro" id="IPR036047">
    <property type="entry name" value="F-box-like_dom_sf"/>
</dbReference>
<dbReference type="Pfam" id="PF13369">
    <property type="entry name" value="Transglut_core2"/>
    <property type="match status" value="1"/>
</dbReference>
<accession>A0A9P7V3K6</accession>
<dbReference type="PANTHER" id="PTHR31350:SF27">
    <property type="entry name" value="HEMIMETHYLATED DNA-BINDING DOMAIN-CONTAINING PROTEIN"/>
    <property type="match status" value="1"/>
</dbReference>
<dbReference type="InterPro" id="IPR036623">
    <property type="entry name" value="Hemimethylated_DNA-bd_sf"/>
</dbReference>
<dbReference type="Proteomes" id="UP001049176">
    <property type="component" value="Chromosome 1"/>
</dbReference>
<proteinExistence type="predicted"/>
<sequence>MNSVPRLPLDCLIHIFSQLSPSRSQDGEICVRTLARCSQVDTALRQASSVAAIWEPHYRTRYEQCNEVKDAERVKVYNDNFKLMFVERRRLDKIALTLMDKIVDSRQGRTEHAREVVKMGLDVWDALKLEAEALKGPLRTSSDGSIPKPNATRSFWLHAILEEIARGYGVRLWRQMVHNEVSYVDGYSSISCFFGKTQKEINDLLHDVTARGREYLRKAGFDLSFEVIGQDVKPICVKICQFMHDEGFGRVDADSFHNIKNQFPHCYLTTNRKTIPISLVHIFVAIGRAVGIQASPVDFPGRVLAHVADPRENEDDFFVDAFVDLSDPILSLRDDIPRLLSRQGIPPDRTVDYISPCGPISMLLRAGRNVMAALRSPINTSASLSRSSIIFTLGMYIQLSDRPDLVRPFISGCEPLDCATFVAEDMIPSHPEDSRTHELLTVGINDVLEREKAEAEVVHYRSEADVSIQYFVGLLFRHRLYGYAGCIFGWDPVCAASEEWIREMRVDTLPRNRLQPFYHSFCDDGSIRYVAEDNITVLLNPSQGIFSTLEENVNMLPRYFTGIHMVHAGNTSRGRFFLSPEVHKAYPEDDAIGRAWVEPS</sequence>
<dbReference type="InterPro" id="IPR032698">
    <property type="entry name" value="SirB1_N"/>
</dbReference>
<dbReference type="PANTHER" id="PTHR31350">
    <property type="entry name" value="SI:DKEY-261L7.2"/>
    <property type="match status" value="1"/>
</dbReference>
<dbReference type="RefSeq" id="XP_043016074.1">
    <property type="nucleotide sequence ID" value="XM_043147365.1"/>
</dbReference>
<dbReference type="AlphaFoldDB" id="A0A9P7V3K6"/>
<dbReference type="Pfam" id="PF08755">
    <property type="entry name" value="YccV-like"/>
    <property type="match status" value="1"/>
</dbReference>
<dbReference type="GO" id="GO:0003677">
    <property type="term" value="F:DNA binding"/>
    <property type="evidence" value="ECO:0007669"/>
    <property type="project" value="InterPro"/>
</dbReference>